<evidence type="ECO:0000256" key="1">
    <source>
        <dbReference type="SAM" id="Phobius"/>
    </source>
</evidence>
<keyword evidence="1" id="KW-1133">Transmembrane helix</keyword>
<comment type="caution">
    <text evidence="2">The sequence shown here is derived from an EMBL/GenBank/DDBJ whole genome shotgun (WGS) entry which is preliminary data.</text>
</comment>
<sequence length="153" mass="18577">MRPLTHALSGLIFSLLVFAAFPNKLVGVTLIFLSSFLIDVDHYFYYVYHKRDISLKNAYRWFIRRIEKLDRLSEKEQQKYKRIFLIFHGIEFWAILIFFSFFHSFFLWILLGITVHIVLDIIDERKDRELVIGKVSQIYVYIKNKNKKEFKFK</sequence>
<organism evidence="2">
    <name type="scientific">marine sediment metagenome</name>
    <dbReference type="NCBI Taxonomy" id="412755"/>
    <lineage>
        <taxon>unclassified sequences</taxon>
        <taxon>metagenomes</taxon>
        <taxon>ecological metagenomes</taxon>
    </lineage>
</organism>
<proteinExistence type="predicted"/>
<keyword evidence="1" id="KW-0812">Transmembrane</keyword>
<dbReference type="EMBL" id="LAZR01014819">
    <property type="protein sequence ID" value="KKM15808.1"/>
    <property type="molecule type" value="Genomic_DNA"/>
</dbReference>
<name>A0A0F9K0Y5_9ZZZZ</name>
<reference evidence="2" key="1">
    <citation type="journal article" date="2015" name="Nature">
        <title>Complex archaea that bridge the gap between prokaryotes and eukaryotes.</title>
        <authorList>
            <person name="Spang A."/>
            <person name="Saw J.H."/>
            <person name="Jorgensen S.L."/>
            <person name="Zaremba-Niedzwiedzka K."/>
            <person name="Martijn J."/>
            <person name="Lind A.E."/>
            <person name="van Eijk R."/>
            <person name="Schleper C."/>
            <person name="Guy L."/>
            <person name="Ettema T.J."/>
        </authorList>
    </citation>
    <scope>NUCLEOTIDE SEQUENCE</scope>
</reference>
<protein>
    <submittedName>
        <fullName evidence="2">Uncharacterized protein</fullName>
    </submittedName>
</protein>
<feature type="transmembrane region" description="Helical" evidence="1">
    <location>
        <begin position="105"/>
        <end position="122"/>
    </location>
</feature>
<accession>A0A0F9K0Y5</accession>
<evidence type="ECO:0000313" key="2">
    <source>
        <dbReference type="EMBL" id="KKM15808.1"/>
    </source>
</evidence>
<dbReference type="AlphaFoldDB" id="A0A0F9K0Y5"/>
<gene>
    <name evidence="2" type="ORF">LCGC14_1692260</name>
</gene>
<keyword evidence="1" id="KW-0472">Membrane</keyword>